<evidence type="ECO:0000256" key="1">
    <source>
        <dbReference type="PROSITE-ProRule" id="PRU00325"/>
    </source>
</evidence>
<evidence type="ECO:0000313" key="4">
    <source>
        <dbReference type="Proteomes" id="UP000054560"/>
    </source>
</evidence>
<name>A0A0L0GCZ5_9EUKA</name>
<keyword evidence="4" id="KW-1185">Reference proteome</keyword>
<proteinExistence type="predicted"/>
<dbReference type="GeneID" id="25901599"/>
<dbReference type="GO" id="GO:0000724">
    <property type="term" value="P:double-strand break repair via homologous recombination"/>
    <property type="evidence" value="ECO:0007669"/>
    <property type="project" value="TreeGrafter"/>
</dbReference>
<protein>
    <recommendedName>
        <fullName evidence="2">SWIM-type domain-containing protein</fullName>
    </recommendedName>
</protein>
<sequence>MNSQEEYNQIRRMSRTTGKTLRTHLSRHSITTDNVVVPQRNSKMSHIHTHKRQTVFVNFGSSNAHIRPRGKQAKKHSDTISLRGCQSILKKSSTRPVEAKCLHETIIAGVLEQLAAAVEAQDQKQTSKALLALNHLFPDHALEATKIVDLRPPMRVRTTHNRELYQVTGPLKGRLHITMIREHFCDCLDFAINVLTDRSFYCKHLLAVRIATRLGKCSDIDLHEQAFQTLFIGDAD</sequence>
<gene>
    <name evidence="3" type="ORF">SARC_01095</name>
</gene>
<keyword evidence="1" id="KW-0862">Zinc</keyword>
<dbReference type="AlphaFoldDB" id="A0A0L0GCZ5"/>
<keyword evidence="1" id="KW-0479">Metal-binding</keyword>
<dbReference type="RefSeq" id="XP_014160663.1">
    <property type="nucleotide sequence ID" value="XM_014305188.1"/>
</dbReference>
<dbReference type="InterPro" id="IPR007527">
    <property type="entry name" value="Znf_SWIM"/>
</dbReference>
<dbReference type="Pfam" id="PF04434">
    <property type="entry name" value="SWIM"/>
    <property type="match status" value="1"/>
</dbReference>
<dbReference type="PROSITE" id="PS50966">
    <property type="entry name" value="ZF_SWIM"/>
    <property type="match status" value="1"/>
</dbReference>
<keyword evidence="1" id="KW-0863">Zinc-finger</keyword>
<dbReference type="OrthoDB" id="337581at2759"/>
<dbReference type="GO" id="GO:0097196">
    <property type="term" value="C:Shu complex"/>
    <property type="evidence" value="ECO:0007669"/>
    <property type="project" value="TreeGrafter"/>
</dbReference>
<dbReference type="GO" id="GO:0008270">
    <property type="term" value="F:zinc ion binding"/>
    <property type="evidence" value="ECO:0007669"/>
    <property type="project" value="UniProtKB-KW"/>
</dbReference>
<evidence type="ECO:0000313" key="3">
    <source>
        <dbReference type="EMBL" id="KNC86761.1"/>
    </source>
</evidence>
<feature type="domain" description="SWIM-type" evidence="2">
    <location>
        <begin position="165"/>
        <end position="213"/>
    </location>
</feature>
<dbReference type="Proteomes" id="UP000054560">
    <property type="component" value="Unassembled WGS sequence"/>
</dbReference>
<evidence type="ECO:0000259" key="2">
    <source>
        <dbReference type="PROSITE" id="PS50966"/>
    </source>
</evidence>
<dbReference type="EMBL" id="KQ241637">
    <property type="protein sequence ID" value="KNC86761.1"/>
    <property type="molecule type" value="Genomic_DNA"/>
</dbReference>
<dbReference type="PANTHER" id="PTHR28498:SF1">
    <property type="entry name" value="ZINC FINGER SWIM DOMAIN-CONTAINING PROTEIN 7"/>
    <property type="match status" value="1"/>
</dbReference>
<accession>A0A0L0GCZ5</accession>
<dbReference type="PANTHER" id="PTHR28498">
    <property type="entry name" value="ZINC FINGER SWIM DOMAIN-CONTAINING PROTEIN 7"/>
    <property type="match status" value="1"/>
</dbReference>
<organism evidence="3 4">
    <name type="scientific">Sphaeroforma arctica JP610</name>
    <dbReference type="NCBI Taxonomy" id="667725"/>
    <lineage>
        <taxon>Eukaryota</taxon>
        <taxon>Ichthyosporea</taxon>
        <taxon>Ichthyophonida</taxon>
        <taxon>Sphaeroforma</taxon>
    </lineage>
</organism>
<reference evidence="3 4" key="1">
    <citation type="submission" date="2011-02" db="EMBL/GenBank/DDBJ databases">
        <title>The Genome Sequence of Sphaeroforma arctica JP610.</title>
        <authorList>
            <consortium name="The Broad Institute Genome Sequencing Platform"/>
            <person name="Russ C."/>
            <person name="Cuomo C."/>
            <person name="Young S.K."/>
            <person name="Zeng Q."/>
            <person name="Gargeya S."/>
            <person name="Alvarado L."/>
            <person name="Berlin A."/>
            <person name="Chapman S.B."/>
            <person name="Chen Z."/>
            <person name="Freedman E."/>
            <person name="Gellesch M."/>
            <person name="Goldberg J."/>
            <person name="Griggs A."/>
            <person name="Gujja S."/>
            <person name="Heilman E."/>
            <person name="Heiman D."/>
            <person name="Howarth C."/>
            <person name="Mehta T."/>
            <person name="Neiman D."/>
            <person name="Pearson M."/>
            <person name="Roberts A."/>
            <person name="Saif S."/>
            <person name="Shea T."/>
            <person name="Shenoy N."/>
            <person name="Sisk P."/>
            <person name="Stolte C."/>
            <person name="Sykes S."/>
            <person name="White J."/>
            <person name="Yandava C."/>
            <person name="Burger G."/>
            <person name="Gray M.W."/>
            <person name="Holland P.W.H."/>
            <person name="King N."/>
            <person name="Lang F.B.F."/>
            <person name="Roger A.J."/>
            <person name="Ruiz-Trillo I."/>
            <person name="Haas B."/>
            <person name="Nusbaum C."/>
            <person name="Birren B."/>
        </authorList>
    </citation>
    <scope>NUCLEOTIDE SEQUENCE [LARGE SCALE GENOMIC DNA]</scope>
    <source>
        <strain evidence="3 4">JP610</strain>
    </source>
</reference>